<dbReference type="InterPro" id="IPR007197">
    <property type="entry name" value="rSAM"/>
</dbReference>
<dbReference type="InterPro" id="IPR047594">
    <property type="entry name" value="MoaC_bact/euk"/>
</dbReference>
<dbReference type="InterPro" id="IPR008284">
    <property type="entry name" value="MoCF_biosynth_CS"/>
</dbReference>
<dbReference type="InterPro" id="IPR023045">
    <property type="entry name" value="MoaC"/>
</dbReference>
<evidence type="ECO:0000313" key="20">
    <source>
        <dbReference type="Proteomes" id="UP000030106"/>
    </source>
</evidence>
<dbReference type="InterPro" id="IPR000385">
    <property type="entry name" value="MoaA_NifB_PqqE_Fe-S-bd_CS"/>
</dbReference>
<evidence type="ECO:0000256" key="17">
    <source>
        <dbReference type="ARBA" id="ARBA00048697"/>
    </source>
</evidence>
<dbReference type="CDD" id="cd21117">
    <property type="entry name" value="Twitch_MoaA"/>
    <property type="match status" value="1"/>
</dbReference>
<dbReference type="Gene3D" id="3.20.20.70">
    <property type="entry name" value="Aldolase class I"/>
    <property type="match status" value="1"/>
</dbReference>
<dbReference type="PANTHER" id="PTHR22960:SF28">
    <property type="entry name" value="GTP 3',8-CYCLASE"/>
    <property type="match status" value="1"/>
</dbReference>
<dbReference type="InterPro" id="IPR036425">
    <property type="entry name" value="MoaB/Mog-like_dom_sf"/>
</dbReference>
<comment type="catalytic activity">
    <reaction evidence="17">
        <text>GTP + AH2 + S-adenosyl-L-methionine = (8S)-3',8-cyclo-7,8-dihydroguanosine 5'-triphosphate + 5'-deoxyadenosine + L-methionine + A + H(+)</text>
        <dbReference type="Rhea" id="RHEA:49576"/>
        <dbReference type="ChEBI" id="CHEBI:13193"/>
        <dbReference type="ChEBI" id="CHEBI:15378"/>
        <dbReference type="ChEBI" id="CHEBI:17319"/>
        <dbReference type="ChEBI" id="CHEBI:17499"/>
        <dbReference type="ChEBI" id="CHEBI:37565"/>
        <dbReference type="ChEBI" id="CHEBI:57844"/>
        <dbReference type="ChEBI" id="CHEBI:59789"/>
        <dbReference type="ChEBI" id="CHEBI:131766"/>
        <dbReference type="EC" id="4.1.99.22"/>
    </reaction>
</comment>
<evidence type="ECO:0000256" key="16">
    <source>
        <dbReference type="ARBA" id="ARBA00023239"/>
    </source>
</evidence>
<dbReference type="NCBIfam" id="NF006870">
    <property type="entry name" value="PRK09364.1"/>
    <property type="match status" value="1"/>
</dbReference>
<dbReference type="Gene3D" id="3.90.1170.40">
    <property type="entry name" value="Molybdopterin biosynthesis MoaE subunit"/>
    <property type="match status" value="1"/>
</dbReference>
<evidence type="ECO:0000256" key="13">
    <source>
        <dbReference type="ARBA" id="ARBA00023128"/>
    </source>
</evidence>
<keyword evidence="12" id="KW-0411">Iron-sulfur</keyword>
<dbReference type="SUPFAM" id="SSF102114">
    <property type="entry name" value="Radical SAM enzymes"/>
    <property type="match status" value="1"/>
</dbReference>
<keyword evidence="11" id="KW-0408">Iron</keyword>
<sequence length="784" mass="87056">MTASPVFGKVYSVSQLTDAFARKFYYLRLSITDVCNFRCSYCLPDGYKPHGVANKSFLNVDEIRRITRAFAALGTEKVRLTGGEPSLRRDFTEIIAAVRENASIRQLAVTTNGYRLARDVNAWRDAGLTALNVSVDSLDARQFHAITGQDKFRQVMEGIDAAFSVGFERVKVNTVLMRDVNHNQLETFLAWIKPRPIQLRFIELMETGDGGTLFRKHHISGKTIRDQLLERGWVHQLRQRSDGPAQVFCHPDYKGEIGLIMPYEKDFCASCNRLRVSSIGNLHLCLFGEQGIALRDLLADDAQQSELEGRISSALAQKKQTHFLHDGNTGITQNLSRRGEDDDTSGHYLSEVATEAGHQVVDKAIVKENRYAIRAAVSQWIADEQVQVVLINGGTGFTDGDQTPEALLPLFDREVEGFGELFRMLSFEEIGTSTLQSRAVAGMANKTLIFAMPGSTKACRTAWENIIQPQLDAPHMVDVSAKAETVREARAEAFVTMLPDTLAMIVDGSHHKGDVFATARIAGIQAAKRTWELIPLCHPLLLSKVEVQLEAQTEHSRVRIESVCRLTGKTGVEMEALTAASVAALTIYDMCKAVQKDMVIGPVRELVGCDSLTLDEAYGDVEQLRAALADKGSRWALALESGKLLAAVNQTLYQWLSQCDEDGAVVTFTGKVRNHNLGDSVSALTLEHYPGMTEKALAEIVAEARSRWPLQRVTVIHRIGELWPGDEIVFVGVTGAHRSSAFEAAQFIMDYLKTRAPFWKREATAEGDRWVEARDSDKQAAKRW</sequence>
<evidence type="ECO:0000256" key="12">
    <source>
        <dbReference type="ARBA" id="ARBA00023014"/>
    </source>
</evidence>
<comment type="similarity">
    <text evidence="4">In the C-terminal section; belongs to the MoaC family.</text>
</comment>
<dbReference type="PROSITE" id="PS01305">
    <property type="entry name" value="MOAA_NIFB_PQQE"/>
    <property type="match status" value="1"/>
</dbReference>
<keyword evidence="8" id="KW-0949">S-adenosyl-L-methionine</keyword>
<dbReference type="PANTHER" id="PTHR22960">
    <property type="entry name" value="MOLYBDOPTERIN COFACTOR SYNTHESIS PROTEIN A"/>
    <property type="match status" value="1"/>
</dbReference>
<keyword evidence="16" id="KW-0456">Lyase</keyword>
<dbReference type="CDD" id="cd00756">
    <property type="entry name" value="MoaE"/>
    <property type="match status" value="1"/>
</dbReference>
<comment type="pathway">
    <text evidence="3">Cofactor biosynthesis; molybdopterin biosynthesis.</text>
</comment>
<dbReference type="CDD" id="cd01335">
    <property type="entry name" value="Radical_SAM"/>
    <property type="match status" value="1"/>
</dbReference>
<reference evidence="19 20" key="1">
    <citation type="submission" date="2012-10" db="EMBL/GenBank/DDBJ databases">
        <title>Genome sequencing and analysis of entomopathogenic fungi Beauveria bassiana D1-5.</title>
        <authorList>
            <person name="Li Q."/>
            <person name="Wang L."/>
            <person name="Zhang Z."/>
            <person name="Wang Q."/>
            <person name="Ren J."/>
            <person name="Wang M."/>
            <person name="Xu W."/>
            <person name="Wang J."/>
            <person name="Lu Y."/>
            <person name="Du Q."/>
            <person name="Sun Z."/>
        </authorList>
    </citation>
    <scope>NUCLEOTIDE SEQUENCE [LARGE SCALE GENOMIC DNA]</scope>
    <source>
        <strain evidence="19 20">D1-5</strain>
    </source>
</reference>
<dbReference type="InterPro" id="IPR036522">
    <property type="entry name" value="MoaC_sf"/>
</dbReference>
<dbReference type="PROSITE" id="PS51918">
    <property type="entry name" value="RADICAL_SAM"/>
    <property type="match status" value="1"/>
</dbReference>
<dbReference type="InterPro" id="IPR006638">
    <property type="entry name" value="Elp3/MiaA/NifB-like_rSAM"/>
</dbReference>
<dbReference type="SUPFAM" id="SSF55040">
    <property type="entry name" value="Molybdenum cofactor biosynthesis protein C, MoaC"/>
    <property type="match status" value="1"/>
</dbReference>
<evidence type="ECO:0000256" key="15">
    <source>
        <dbReference type="ARBA" id="ARBA00023150"/>
    </source>
</evidence>
<dbReference type="FunFam" id="3.20.20.70:FF:000057">
    <property type="entry name" value="GTP 3',8-cyclase"/>
    <property type="match status" value="1"/>
</dbReference>
<keyword evidence="14" id="KW-0342">GTP-binding</keyword>
<dbReference type="SFLD" id="SFLDS00029">
    <property type="entry name" value="Radical_SAM"/>
    <property type="match status" value="1"/>
</dbReference>
<keyword evidence="10" id="KW-0547">Nucleotide-binding</keyword>
<dbReference type="UniPathway" id="UPA00344"/>
<dbReference type="InterPro" id="IPR058240">
    <property type="entry name" value="rSAM_sf"/>
</dbReference>
<dbReference type="CDD" id="cd01420">
    <property type="entry name" value="MoaC_PE"/>
    <property type="match status" value="1"/>
</dbReference>
<dbReference type="SUPFAM" id="SSF54690">
    <property type="entry name" value="Molybdopterin synthase subunit MoaE"/>
    <property type="match status" value="1"/>
</dbReference>
<dbReference type="SFLD" id="SFLDG01383">
    <property type="entry name" value="cyclic_pyranopterin_phosphate"/>
    <property type="match status" value="1"/>
</dbReference>
<evidence type="ECO:0000256" key="6">
    <source>
        <dbReference type="ARBA" id="ARBA00022485"/>
    </source>
</evidence>
<dbReference type="SFLD" id="SFLDG01386">
    <property type="entry name" value="main_SPASM_domain-containing"/>
    <property type="match status" value="1"/>
</dbReference>
<dbReference type="HAMAP" id="MF_01225_B">
    <property type="entry name" value="MoaA_B"/>
    <property type="match status" value="1"/>
</dbReference>
<evidence type="ECO:0000256" key="3">
    <source>
        <dbReference type="ARBA" id="ARBA00005046"/>
    </source>
</evidence>
<keyword evidence="15" id="KW-0501">Molybdenum cofactor biosynthesis</keyword>
<dbReference type="GO" id="GO:0061798">
    <property type="term" value="F:GTP 3',8'-cyclase activity"/>
    <property type="evidence" value="ECO:0007669"/>
    <property type="project" value="UniProtKB-EC"/>
</dbReference>
<dbReference type="NCBIfam" id="TIGR00581">
    <property type="entry name" value="moaC"/>
    <property type="match status" value="1"/>
</dbReference>
<dbReference type="GO" id="GO:0005525">
    <property type="term" value="F:GTP binding"/>
    <property type="evidence" value="ECO:0007669"/>
    <property type="project" value="UniProtKB-KW"/>
</dbReference>
<dbReference type="InterPro" id="IPR002820">
    <property type="entry name" value="Mopterin_CF_biosynth-C_dom"/>
</dbReference>
<comment type="caution">
    <text evidence="19">The sequence shown here is derived from an EMBL/GenBank/DDBJ whole genome shotgun (WGS) entry which is preliminary data.</text>
</comment>
<dbReference type="HOGENOM" id="CLU_009273_7_2_1"/>
<dbReference type="STRING" id="1245745.A0A0A2VYV6"/>
<dbReference type="GO" id="GO:0016740">
    <property type="term" value="F:transferase activity"/>
    <property type="evidence" value="ECO:0007669"/>
    <property type="project" value="UniProtKB-KW"/>
</dbReference>
<evidence type="ECO:0000256" key="7">
    <source>
        <dbReference type="ARBA" id="ARBA00022679"/>
    </source>
</evidence>
<dbReference type="Gene3D" id="3.40.980.10">
    <property type="entry name" value="MoaB/Mog-like domain"/>
    <property type="match status" value="1"/>
</dbReference>
<dbReference type="Pfam" id="PF02391">
    <property type="entry name" value="MoaE"/>
    <property type="match status" value="1"/>
</dbReference>
<evidence type="ECO:0000256" key="10">
    <source>
        <dbReference type="ARBA" id="ARBA00022741"/>
    </source>
</evidence>
<dbReference type="InterPro" id="IPR036563">
    <property type="entry name" value="MoaE_sf"/>
</dbReference>
<evidence type="ECO:0000313" key="19">
    <source>
        <dbReference type="EMBL" id="KGQ11350.1"/>
    </source>
</evidence>
<keyword evidence="13" id="KW-0496">Mitochondrion</keyword>
<proteinExistence type="inferred from homology"/>
<dbReference type="FunFam" id="3.90.1170.40:FF:000001">
    <property type="entry name" value="Molybdopterin synthase catalytic subunit MoaE"/>
    <property type="match status" value="1"/>
</dbReference>
<protein>
    <submittedName>
        <fullName evidence="19">Molybdenum cofactor biosynthesis protein A</fullName>
    </submittedName>
</protein>
<dbReference type="CDD" id="cd00886">
    <property type="entry name" value="MogA_MoaB"/>
    <property type="match status" value="1"/>
</dbReference>
<dbReference type="NCBIfam" id="NF007959">
    <property type="entry name" value="PRK10678.1"/>
    <property type="match status" value="1"/>
</dbReference>
<dbReference type="SMART" id="SM00852">
    <property type="entry name" value="MoCF_biosynth"/>
    <property type="match status" value="1"/>
</dbReference>
<evidence type="ECO:0000256" key="4">
    <source>
        <dbReference type="ARBA" id="ARBA00008484"/>
    </source>
</evidence>
<keyword evidence="9" id="KW-0479">Metal-binding</keyword>
<dbReference type="InterPro" id="IPR013785">
    <property type="entry name" value="Aldolase_TIM"/>
</dbReference>
<comment type="similarity">
    <text evidence="5">In the N-terminal section; belongs to the radical SAM superfamily. MoaA family.</text>
</comment>
<evidence type="ECO:0000256" key="2">
    <source>
        <dbReference type="ARBA" id="ARBA00001966"/>
    </source>
</evidence>
<dbReference type="GO" id="GO:0061799">
    <property type="term" value="F:cyclic pyranopterin monophosphate synthase activity"/>
    <property type="evidence" value="ECO:0007669"/>
    <property type="project" value="UniProtKB-EC"/>
</dbReference>
<dbReference type="InterPro" id="IPR040064">
    <property type="entry name" value="MoaA-like"/>
</dbReference>
<dbReference type="GO" id="GO:0051539">
    <property type="term" value="F:4 iron, 4 sulfur cluster binding"/>
    <property type="evidence" value="ECO:0007669"/>
    <property type="project" value="UniProtKB-KW"/>
</dbReference>
<dbReference type="Gene3D" id="3.30.70.640">
    <property type="entry name" value="Molybdopterin cofactor biosynthesis C (MoaC) domain"/>
    <property type="match status" value="1"/>
</dbReference>
<keyword evidence="6" id="KW-0004">4Fe-4S</keyword>
<dbReference type="InterPro" id="IPR010505">
    <property type="entry name" value="MoaA_twitch"/>
</dbReference>
<dbReference type="NCBIfam" id="TIGR00177">
    <property type="entry name" value="molyb_syn"/>
    <property type="match status" value="1"/>
</dbReference>
<evidence type="ECO:0000256" key="9">
    <source>
        <dbReference type="ARBA" id="ARBA00022723"/>
    </source>
</evidence>
<dbReference type="GO" id="GO:0006777">
    <property type="term" value="P:Mo-molybdopterin cofactor biosynthetic process"/>
    <property type="evidence" value="ECO:0007669"/>
    <property type="project" value="UniProtKB-KW"/>
</dbReference>
<dbReference type="GO" id="GO:0046872">
    <property type="term" value="F:metal ion binding"/>
    <property type="evidence" value="ECO:0007669"/>
    <property type="project" value="UniProtKB-KW"/>
</dbReference>
<dbReference type="Pfam" id="PF01967">
    <property type="entry name" value="MoaC"/>
    <property type="match status" value="1"/>
</dbReference>
<comment type="catalytic activity">
    <reaction evidence="1">
        <text>(8S)-3',8-cyclo-7,8-dihydroguanosine 5'-triphosphate = cyclic pyranopterin phosphate + diphosphate</text>
        <dbReference type="Rhea" id="RHEA:49580"/>
        <dbReference type="ChEBI" id="CHEBI:33019"/>
        <dbReference type="ChEBI" id="CHEBI:59648"/>
        <dbReference type="ChEBI" id="CHEBI:131766"/>
        <dbReference type="EC" id="4.6.1.17"/>
    </reaction>
</comment>
<dbReference type="InterPro" id="IPR003448">
    <property type="entry name" value="Mopterin_biosynth_MoaE"/>
</dbReference>
<name>A0A0A2VYV6_BEABA</name>
<dbReference type="FunFam" id="3.30.70.640:FF:000001">
    <property type="entry name" value="Cyclic pyranopterin monophosphate synthase"/>
    <property type="match status" value="1"/>
</dbReference>
<dbReference type="AlphaFoldDB" id="A0A0A2VYV6"/>
<feature type="domain" description="Radical SAM core" evidence="18">
    <location>
        <begin position="19"/>
        <end position="245"/>
    </location>
</feature>
<dbReference type="Pfam" id="PF06463">
    <property type="entry name" value="Mob_synth_C"/>
    <property type="match status" value="1"/>
</dbReference>
<dbReference type="InterPro" id="IPR050105">
    <property type="entry name" value="MoCo_biosynth_MoaA/MoaC"/>
</dbReference>
<dbReference type="InterPro" id="IPR013483">
    <property type="entry name" value="MoaA"/>
</dbReference>
<dbReference type="SMART" id="SM00729">
    <property type="entry name" value="Elp3"/>
    <property type="match status" value="1"/>
</dbReference>
<dbReference type="Proteomes" id="UP000030106">
    <property type="component" value="Unassembled WGS sequence"/>
</dbReference>
<accession>A0A0A2VYV6</accession>
<dbReference type="InterPro" id="IPR001453">
    <property type="entry name" value="MoaB/Mog_dom"/>
</dbReference>
<evidence type="ECO:0000256" key="1">
    <source>
        <dbReference type="ARBA" id="ARBA00001637"/>
    </source>
</evidence>
<dbReference type="NCBIfam" id="TIGR02666">
    <property type="entry name" value="moaA"/>
    <property type="match status" value="1"/>
</dbReference>
<dbReference type="Pfam" id="PF04055">
    <property type="entry name" value="Radical_SAM"/>
    <property type="match status" value="1"/>
</dbReference>
<comment type="cofactor">
    <cofactor evidence="2">
        <name>[4Fe-4S] cluster</name>
        <dbReference type="ChEBI" id="CHEBI:49883"/>
    </cofactor>
</comment>
<dbReference type="SFLD" id="SFLDG01067">
    <property type="entry name" value="SPASM/twitch_domain_containing"/>
    <property type="match status" value="1"/>
</dbReference>
<dbReference type="PROSITE" id="PS01078">
    <property type="entry name" value="MOCF_BIOSYNTHESIS_1"/>
    <property type="match status" value="1"/>
</dbReference>
<keyword evidence="7" id="KW-0808">Transferase</keyword>
<dbReference type="EMBL" id="ANFO01000226">
    <property type="protein sequence ID" value="KGQ11350.1"/>
    <property type="molecule type" value="Genomic_DNA"/>
</dbReference>
<dbReference type="SUPFAM" id="SSF53218">
    <property type="entry name" value="Molybdenum cofactor biosynthesis proteins"/>
    <property type="match status" value="1"/>
</dbReference>
<organism evidence="19 20">
    <name type="scientific">Beauveria bassiana D1-5</name>
    <dbReference type="NCBI Taxonomy" id="1245745"/>
    <lineage>
        <taxon>Eukaryota</taxon>
        <taxon>Fungi</taxon>
        <taxon>Dikarya</taxon>
        <taxon>Ascomycota</taxon>
        <taxon>Pezizomycotina</taxon>
        <taxon>Sordariomycetes</taxon>
        <taxon>Hypocreomycetidae</taxon>
        <taxon>Hypocreales</taxon>
        <taxon>Cordycipitaceae</taxon>
        <taxon>Beauveria</taxon>
    </lineage>
</organism>
<evidence type="ECO:0000259" key="18">
    <source>
        <dbReference type="PROSITE" id="PS51918"/>
    </source>
</evidence>
<evidence type="ECO:0000256" key="14">
    <source>
        <dbReference type="ARBA" id="ARBA00023134"/>
    </source>
</evidence>
<evidence type="ECO:0000256" key="11">
    <source>
        <dbReference type="ARBA" id="ARBA00023004"/>
    </source>
</evidence>
<evidence type="ECO:0000256" key="8">
    <source>
        <dbReference type="ARBA" id="ARBA00022691"/>
    </source>
</evidence>
<evidence type="ECO:0000256" key="5">
    <source>
        <dbReference type="ARBA" id="ARBA00009862"/>
    </source>
</evidence>
<gene>
    <name evidence="19" type="ORF">BBAD15_g2946</name>
</gene>
<dbReference type="Pfam" id="PF00994">
    <property type="entry name" value="MoCF_biosynth"/>
    <property type="match status" value="1"/>
</dbReference>